<reference evidence="3" key="2">
    <citation type="submission" date="2024-02" db="EMBL/GenBank/DDBJ databases">
        <title>Comparative genomics of Cryptococcus and Kwoniella reveals pathogenesis evolution and contrasting modes of karyotype evolution via chromosome fusion or intercentromeric recombination.</title>
        <authorList>
            <person name="Coelho M.A."/>
            <person name="David-Palma M."/>
            <person name="Shea T."/>
            <person name="Bowers K."/>
            <person name="McGinley-Smith S."/>
            <person name="Mohammad A.W."/>
            <person name="Gnirke A."/>
            <person name="Yurkov A.M."/>
            <person name="Nowrousian M."/>
            <person name="Sun S."/>
            <person name="Cuomo C.A."/>
            <person name="Heitman J."/>
        </authorList>
    </citation>
    <scope>NUCLEOTIDE SEQUENCE</scope>
    <source>
        <strain evidence="3">CBS 10118</strain>
    </source>
</reference>
<organism evidence="3 4">
    <name type="scientific">Kwoniella bestiolae CBS 10118</name>
    <dbReference type="NCBI Taxonomy" id="1296100"/>
    <lineage>
        <taxon>Eukaryota</taxon>
        <taxon>Fungi</taxon>
        <taxon>Dikarya</taxon>
        <taxon>Basidiomycota</taxon>
        <taxon>Agaricomycotina</taxon>
        <taxon>Tremellomycetes</taxon>
        <taxon>Tremellales</taxon>
        <taxon>Cryptococcaceae</taxon>
        <taxon>Kwoniella</taxon>
    </lineage>
</organism>
<evidence type="ECO:0000256" key="1">
    <source>
        <dbReference type="SAM" id="MobiDB-lite"/>
    </source>
</evidence>
<keyword evidence="2" id="KW-0812">Transmembrane</keyword>
<reference evidence="3" key="1">
    <citation type="submission" date="2013-07" db="EMBL/GenBank/DDBJ databases">
        <authorList>
            <consortium name="The Broad Institute Genome Sequencing Platform"/>
            <person name="Cuomo C."/>
            <person name="Litvintseva A."/>
            <person name="Chen Y."/>
            <person name="Heitman J."/>
            <person name="Sun S."/>
            <person name="Springer D."/>
            <person name="Dromer F."/>
            <person name="Young S.K."/>
            <person name="Zeng Q."/>
            <person name="Gargeya S."/>
            <person name="Fitzgerald M."/>
            <person name="Abouelleil A."/>
            <person name="Alvarado L."/>
            <person name="Berlin A.M."/>
            <person name="Chapman S.B."/>
            <person name="Dewar J."/>
            <person name="Goldberg J."/>
            <person name="Griggs A."/>
            <person name="Gujja S."/>
            <person name="Hansen M."/>
            <person name="Howarth C."/>
            <person name="Imamovic A."/>
            <person name="Larimer J."/>
            <person name="McCowan C."/>
            <person name="Murphy C."/>
            <person name="Pearson M."/>
            <person name="Priest M."/>
            <person name="Roberts A."/>
            <person name="Saif S."/>
            <person name="Shea T."/>
            <person name="Sykes S."/>
            <person name="Wortman J."/>
            <person name="Nusbaum C."/>
            <person name="Birren B."/>
        </authorList>
    </citation>
    <scope>NUCLEOTIDE SEQUENCE</scope>
    <source>
        <strain evidence="3">CBS 10118</strain>
    </source>
</reference>
<gene>
    <name evidence="3" type="ORF">I302_105702</name>
</gene>
<dbReference type="RefSeq" id="XP_065726204.1">
    <property type="nucleotide sequence ID" value="XM_065870132.1"/>
</dbReference>
<sequence length="190" mass="21395">MVIPLLETSYWLVKNIQYVIALIFGLSTILFSVAAWYIFRWFIPSPLSLIPFLRSTSKTKAARKTRSTRGKGDVKPTLGDRKPTTRSSTRNRKASDTNGSILGGMGTIISSTLGSTLILCSIASSLVCAYSLTERGCYTLRHLGIIEWLPWKEGLKCYRTRWDWFADLIGEFMLTVLQSHEFGQSNLKSM</sequence>
<keyword evidence="4" id="KW-1185">Reference proteome</keyword>
<feature type="compositionally biased region" description="Basic and acidic residues" evidence="1">
    <location>
        <begin position="70"/>
        <end position="83"/>
    </location>
</feature>
<keyword evidence="2" id="KW-0472">Membrane</keyword>
<name>A0AAJ8M9W3_9TREE</name>
<proteinExistence type="predicted"/>
<dbReference type="EMBL" id="CP144544">
    <property type="protein sequence ID" value="WVW83681.1"/>
    <property type="molecule type" value="Genomic_DNA"/>
</dbReference>
<keyword evidence="2" id="KW-1133">Transmembrane helix</keyword>
<evidence type="ECO:0000313" key="4">
    <source>
        <dbReference type="Proteomes" id="UP000092730"/>
    </source>
</evidence>
<feature type="transmembrane region" description="Helical" evidence="2">
    <location>
        <begin position="16"/>
        <end position="39"/>
    </location>
</feature>
<protein>
    <submittedName>
        <fullName evidence="3">Uncharacterized protein</fullName>
    </submittedName>
</protein>
<dbReference type="GeneID" id="30209221"/>
<evidence type="ECO:0000313" key="3">
    <source>
        <dbReference type="EMBL" id="WVW83681.1"/>
    </source>
</evidence>
<dbReference type="KEGG" id="kbi:30209221"/>
<dbReference type="AlphaFoldDB" id="A0AAJ8M9W3"/>
<feature type="region of interest" description="Disordered" evidence="1">
    <location>
        <begin position="61"/>
        <end position="98"/>
    </location>
</feature>
<accession>A0AAJ8M9W3</accession>
<evidence type="ECO:0000256" key="2">
    <source>
        <dbReference type="SAM" id="Phobius"/>
    </source>
</evidence>
<dbReference type="Proteomes" id="UP000092730">
    <property type="component" value="Chromosome 4"/>
</dbReference>